<evidence type="ECO:0000256" key="4">
    <source>
        <dbReference type="SAM" id="MobiDB-lite"/>
    </source>
</evidence>
<dbReference type="SUPFAM" id="SSF50494">
    <property type="entry name" value="Trypsin-like serine proteases"/>
    <property type="match status" value="1"/>
</dbReference>
<dbReference type="PROSITE" id="PS50106">
    <property type="entry name" value="PDZ"/>
    <property type="match status" value="1"/>
</dbReference>
<dbReference type="GO" id="GO:0006508">
    <property type="term" value="P:proteolysis"/>
    <property type="evidence" value="ECO:0007669"/>
    <property type="project" value="UniProtKB-KW"/>
</dbReference>
<dbReference type="EMBL" id="BACI01000038">
    <property type="protein sequence ID" value="GAA11653.1"/>
    <property type="molecule type" value="Genomic_DNA"/>
</dbReference>
<evidence type="ECO:0000313" key="8">
    <source>
        <dbReference type="Proteomes" id="UP000003558"/>
    </source>
</evidence>
<dbReference type="InterPro" id="IPR043504">
    <property type="entry name" value="Peptidase_S1_PA_chymotrypsin"/>
</dbReference>
<feature type="compositionally biased region" description="Polar residues" evidence="4">
    <location>
        <begin position="102"/>
        <end position="122"/>
    </location>
</feature>
<dbReference type="InterPro" id="IPR009003">
    <property type="entry name" value="Peptidase_S1_PA"/>
</dbReference>
<dbReference type="eggNOG" id="COG0265">
    <property type="taxonomic scope" value="Bacteria"/>
</dbReference>
<dbReference type="InterPro" id="IPR001478">
    <property type="entry name" value="PDZ"/>
</dbReference>
<dbReference type="InterPro" id="IPR001940">
    <property type="entry name" value="Peptidase_S1C"/>
</dbReference>
<dbReference type="AlphaFoldDB" id="F9VSR4"/>
<sequence length="566" mass="54980">MHRRVTTAVVHIIDSCAVTRCDLPIDPIGLTKALCGTPVEWFRPTNPSEVNLAGTGPAETTEPAVCRSDDEEETKMTTGGSQGGGPYGGGQHGQHDAGRSNGGSAPSTPSGSESPTQSYSGQGTPGPASGAFPSQGGRPVFGGNNAPTSVYGNPGTSPFPPQAPYGGPGAGNAYPQPAFGGSGGNPPPQAAKNKGGGRLAALGAGALVVALVAGGAGGAIGYTLADGSDGSSSSSTSSGPLGGDPKANGNTAPVEAPAGSVQEVAARVLPSVVSIEVASGGALGSGSGVVLTEDGVIMTNNHVVSAGGNGPAARVAVNFSDGSRAQARVLGADPISDIAVIKVDRNDLTPVTVGNSNNLAVGQDVIAIGSPLGLAGTVTTGIISALNRPVLTSRDPGTNTTSVIDAIQTDAAINPGNSGGALVNARGALVGINTAIATLGGGEEQAGGSIGLGFAIPIDQAIRVAKQLESTGRASHANIGVSVRPSGDSDTPGAVVTDVTPGGPAATAGIPKNAVITKVDDRPIASGDALVAAIRSHAPGDTVTVTYSDGGNSKTAQVKLGTLEVK</sequence>
<name>F9VSR4_9ACTN</name>
<feature type="compositionally biased region" description="Gly residues" evidence="4">
    <location>
        <begin position="80"/>
        <end position="92"/>
    </location>
</feature>
<reference evidence="7 8" key="1">
    <citation type="submission" date="2011-05" db="EMBL/GenBank/DDBJ databases">
        <title>Whole genome shotgun sequence of Gordonia alkanivorans NBRC 16433.</title>
        <authorList>
            <person name="Hosoyama A."/>
            <person name="Nakamura S."/>
            <person name="Takarada H."/>
            <person name="Tsuchikane K."/>
            <person name="Yamazaki S."/>
            <person name="Fujita N."/>
        </authorList>
    </citation>
    <scope>NUCLEOTIDE SEQUENCE [LARGE SCALE GENOMIC DNA]</scope>
    <source>
        <strain evidence="7 8">NBRC 16433</strain>
    </source>
</reference>
<dbReference type="GO" id="GO:0004252">
    <property type="term" value="F:serine-type endopeptidase activity"/>
    <property type="evidence" value="ECO:0007669"/>
    <property type="project" value="InterPro"/>
</dbReference>
<comment type="similarity">
    <text evidence="1">Belongs to the peptidase S1C family.</text>
</comment>
<evidence type="ECO:0000256" key="1">
    <source>
        <dbReference type="ARBA" id="ARBA00010541"/>
    </source>
</evidence>
<protein>
    <submittedName>
        <fullName evidence="7">Putative S1 family peptidase</fullName>
    </submittedName>
</protein>
<dbReference type="PRINTS" id="PR00834">
    <property type="entry name" value="PROTEASES2C"/>
</dbReference>
<keyword evidence="5" id="KW-0472">Membrane</keyword>
<dbReference type="PANTHER" id="PTHR43343:SF3">
    <property type="entry name" value="PROTEASE DO-LIKE 8, CHLOROPLASTIC"/>
    <property type="match status" value="1"/>
</dbReference>
<feature type="transmembrane region" description="Helical" evidence="5">
    <location>
        <begin position="199"/>
        <end position="225"/>
    </location>
</feature>
<evidence type="ECO:0000259" key="6">
    <source>
        <dbReference type="PROSITE" id="PS50106"/>
    </source>
</evidence>
<feature type="region of interest" description="Disordered" evidence="4">
    <location>
        <begin position="226"/>
        <end position="258"/>
    </location>
</feature>
<comment type="caution">
    <text evidence="7">The sequence shown here is derived from an EMBL/GenBank/DDBJ whole genome shotgun (WGS) entry which is preliminary data.</text>
</comment>
<feature type="region of interest" description="Disordered" evidence="4">
    <location>
        <begin position="46"/>
        <end position="196"/>
    </location>
</feature>
<dbReference type="PANTHER" id="PTHR43343">
    <property type="entry name" value="PEPTIDASE S12"/>
    <property type="match status" value="1"/>
</dbReference>
<dbReference type="STRING" id="1027371.GOALK_038_00040"/>
<organism evidence="7 8">
    <name type="scientific">Gordonia alkanivorans NBRC 16433</name>
    <dbReference type="NCBI Taxonomy" id="1027371"/>
    <lineage>
        <taxon>Bacteria</taxon>
        <taxon>Bacillati</taxon>
        <taxon>Actinomycetota</taxon>
        <taxon>Actinomycetes</taxon>
        <taxon>Mycobacteriales</taxon>
        <taxon>Gordoniaceae</taxon>
        <taxon>Gordonia</taxon>
    </lineage>
</organism>
<dbReference type="InterPro" id="IPR051201">
    <property type="entry name" value="Chloro_Bact_Ser_Proteases"/>
</dbReference>
<dbReference type="InterPro" id="IPR036034">
    <property type="entry name" value="PDZ_sf"/>
</dbReference>
<keyword evidence="5" id="KW-1133">Transmembrane helix</keyword>
<dbReference type="SMART" id="SM00228">
    <property type="entry name" value="PDZ"/>
    <property type="match status" value="1"/>
</dbReference>
<keyword evidence="2" id="KW-0645">Protease</keyword>
<keyword evidence="5" id="KW-0812">Transmembrane</keyword>
<evidence type="ECO:0000313" key="7">
    <source>
        <dbReference type="EMBL" id="GAA11653.1"/>
    </source>
</evidence>
<keyword evidence="3" id="KW-0378">Hydrolase</keyword>
<evidence type="ECO:0000256" key="5">
    <source>
        <dbReference type="SAM" id="Phobius"/>
    </source>
</evidence>
<dbReference type="Proteomes" id="UP000003558">
    <property type="component" value="Unassembled WGS sequence"/>
</dbReference>
<feature type="domain" description="PDZ" evidence="6">
    <location>
        <begin position="461"/>
        <end position="549"/>
    </location>
</feature>
<accession>F9VSR4</accession>
<gene>
    <name evidence="7" type="ORF">GOALK_038_00040</name>
</gene>
<proteinExistence type="inferred from homology"/>
<evidence type="ECO:0000256" key="3">
    <source>
        <dbReference type="ARBA" id="ARBA00022801"/>
    </source>
</evidence>
<feature type="compositionally biased region" description="Low complexity" evidence="4">
    <location>
        <begin position="226"/>
        <end position="239"/>
    </location>
</feature>
<dbReference type="Gene3D" id="2.40.10.10">
    <property type="entry name" value="Trypsin-like serine proteases"/>
    <property type="match status" value="2"/>
</dbReference>
<dbReference type="Pfam" id="PF13180">
    <property type="entry name" value="PDZ_2"/>
    <property type="match status" value="1"/>
</dbReference>
<dbReference type="Pfam" id="PF13365">
    <property type="entry name" value="Trypsin_2"/>
    <property type="match status" value="1"/>
</dbReference>
<dbReference type="Gene3D" id="2.30.42.10">
    <property type="match status" value="1"/>
</dbReference>
<feature type="compositionally biased region" description="Polar residues" evidence="4">
    <location>
        <begin position="145"/>
        <end position="156"/>
    </location>
</feature>
<evidence type="ECO:0000256" key="2">
    <source>
        <dbReference type="ARBA" id="ARBA00022670"/>
    </source>
</evidence>
<dbReference type="SUPFAM" id="SSF50156">
    <property type="entry name" value="PDZ domain-like"/>
    <property type="match status" value="1"/>
</dbReference>